<dbReference type="PANTHER" id="PTHR10938:SF0">
    <property type="entry name" value="TRANSLATION INITIATION FACTOR IF-3, MITOCHONDRIAL"/>
    <property type="match status" value="1"/>
</dbReference>
<dbReference type="GO" id="GO:0032790">
    <property type="term" value="P:ribosome disassembly"/>
    <property type="evidence" value="ECO:0007669"/>
    <property type="project" value="TreeGrafter"/>
</dbReference>
<dbReference type="SUPFAM" id="SSF54364">
    <property type="entry name" value="Translation initiation factor IF3, N-terminal domain"/>
    <property type="match status" value="1"/>
</dbReference>
<comment type="function">
    <text evidence="4">IF-3 binds to the 30S ribosomal subunit and shifts the equilibrium between 70S ribosomes and their 50S and 30S subunits in favor of the free subunits, thus enhancing the availability of 30S subunits on which protein synthesis initiation begins.</text>
</comment>
<dbReference type="STRING" id="393595.ABO_1841"/>
<dbReference type="Gene3D" id="3.10.20.80">
    <property type="entry name" value="Translation initiation factor 3 (IF-3), N-terminal domain"/>
    <property type="match status" value="1"/>
</dbReference>
<name>Q0VNF9_ALCBS</name>
<dbReference type="KEGG" id="abo:ABO_1841"/>
<dbReference type="PANTHER" id="PTHR10938">
    <property type="entry name" value="TRANSLATION INITIATION FACTOR IF-3"/>
    <property type="match status" value="1"/>
</dbReference>
<dbReference type="Pfam" id="PF05198">
    <property type="entry name" value="IF3_N"/>
    <property type="match status" value="1"/>
</dbReference>
<dbReference type="GO" id="GO:0043022">
    <property type="term" value="F:ribosome binding"/>
    <property type="evidence" value="ECO:0007669"/>
    <property type="project" value="UniProtKB-ARBA"/>
</dbReference>
<evidence type="ECO:0000256" key="1">
    <source>
        <dbReference type="ARBA" id="ARBA00005439"/>
    </source>
</evidence>
<evidence type="ECO:0000259" key="8">
    <source>
        <dbReference type="Pfam" id="PF05198"/>
    </source>
</evidence>
<accession>Q0VNF9</accession>
<sequence>MEVHDIKRGGKGREQRANTNQQIQATEVRLIDVDGEQVGIVSLQDALEKATSKQLDLVEISPGAEPPVCRIMDYGKHLFEAKQKAKEGRKKQRQTQVKEIKFRPGTDIGDYDVKLRNLIRFLEAGDKAKITVRFRGREMAHQELGRELLARIEKDLEEYGSVEQRPNMEGRQMIMVLGPGKKKKQS</sequence>
<feature type="compositionally biased region" description="Basic and acidic residues" evidence="6">
    <location>
        <begin position="1"/>
        <end position="16"/>
    </location>
</feature>
<dbReference type="EMBL" id="AM286690">
    <property type="protein sequence ID" value="CAL17289.1"/>
    <property type="molecule type" value="Genomic_DNA"/>
</dbReference>
<feature type="domain" description="Translation initiation factor 3 N-terminal" evidence="8">
    <location>
        <begin position="19"/>
        <end position="87"/>
    </location>
</feature>
<dbReference type="GO" id="GO:0005829">
    <property type="term" value="C:cytosol"/>
    <property type="evidence" value="ECO:0007669"/>
    <property type="project" value="TreeGrafter"/>
</dbReference>
<dbReference type="Gene3D" id="3.30.110.10">
    <property type="entry name" value="Translation initiation factor 3 (IF-3), C-terminal domain"/>
    <property type="match status" value="1"/>
</dbReference>
<evidence type="ECO:0000313" key="9">
    <source>
        <dbReference type="EMBL" id="CAL17289.1"/>
    </source>
</evidence>
<gene>
    <name evidence="4 9" type="primary">infC</name>
    <name evidence="9" type="ordered locus">ABO_1841</name>
</gene>
<evidence type="ECO:0000256" key="3">
    <source>
        <dbReference type="ARBA" id="ARBA00022917"/>
    </source>
</evidence>
<keyword evidence="4" id="KW-0963">Cytoplasm</keyword>
<dbReference type="NCBIfam" id="TIGR00168">
    <property type="entry name" value="infC"/>
    <property type="match status" value="1"/>
</dbReference>
<dbReference type="SUPFAM" id="SSF55200">
    <property type="entry name" value="Translation initiation factor IF3, C-terminal domain"/>
    <property type="match status" value="1"/>
</dbReference>
<dbReference type="InterPro" id="IPR019815">
    <property type="entry name" value="Translation_initiation_fac_3_C"/>
</dbReference>
<dbReference type="HAMAP" id="MF_00080">
    <property type="entry name" value="IF_3"/>
    <property type="match status" value="1"/>
</dbReference>
<comment type="similarity">
    <text evidence="1 4">Belongs to the IF-3 family.</text>
</comment>
<evidence type="ECO:0000256" key="5">
    <source>
        <dbReference type="NCBIfam" id="TIGR00168"/>
    </source>
</evidence>
<feature type="region of interest" description="Disordered" evidence="6">
    <location>
        <begin position="1"/>
        <end position="21"/>
    </location>
</feature>
<evidence type="ECO:0000313" key="10">
    <source>
        <dbReference type="Proteomes" id="UP000008871"/>
    </source>
</evidence>
<comment type="subunit">
    <text evidence="4">Monomer.</text>
</comment>
<keyword evidence="2 4" id="KW-0396">Initiation factor</keyword>
<keyword evidence="3 4" id="KW-0648">Protein biosynthesis</keyword>
<dbReference type="AlphaFoldDB" id="Q0VNF9"/>
<dbReference type="InterPro" id="IPR036788">
    <property type="entry name" value="T_IF-3_C_sf"/>
</dbReference>
<evidence type="ECO:0000259" key="7">
    <source>
        <dbReference type="Pfam" id="PF00707"/>
    </source>
</evidence>
<dbReference type="Pfam" id="PF00707">
    <property type="entry name" value="IF3_C"/>
    <property type="match status" value="1"/>
</dbReference>
<dbReference type="FunFam" id="3.30.110.10:FF:000001">
    <property type="entry name" value="Translation initiation factor IF-3"/>
    <property type="match status" value="1"/>
</dbReference>
<keyword evidence="10" id="KW-1185">Reference proteome</keyword>
<protein>
    <recommendedName>
        <fullName evidence="4 5">Translation initiation factor IF-3</fullName>
    </recommendedName>
</protein>
<dbReference type="FunFam" id="3.10.20.80:FF:000001">
    <property type="entry name" value="Translation initiation factor IF-3"/>
    <property type="match status" value="1"/>
</dbReference>
<dbReference type="eggNOG" id="COG0290">
    <property type="taxonomic scope" value="Bacteria"/>
</dbReference>
<dbReference type="GO" id="GO:0003743">
    <property type="term" value="F:translation initiation factor activity"/>
    <property type="evidence" value="ECO:0007669"/>
    <property type="project" value="UniProtKB-UniRule"/>
</dbReference>
<evidence type="ECO:0000256" key="4">
    <source>
        <dbReference type="HAMAP-Rule" id="MF_00080"/>
    </source>
</evidence>
<dbReference type="InterPro" id="IPR036787">
    <property type="entry name" value="T_IF-3_N_sf"/>
</dbReference>
<dbReference type="HOGENOM" id="CLU_054919_3_2_6"/>
<dbReference type="InterPro" id="IPR019814">
    <property type="entry name" value="Translation_initiation_fac_3_N"/>
</dbReference>
<evidence type="ECO:0000256" key="2">
    <source>
        <dbReference type="ARBA" id="ARBA00022540"/>
    </source>
</evidence>
<dbReference type="InterPro" id="IPR001288">
    <property type="entry name" value="Translation_initiation_fac_3"/>
</dbReference>
<organism evidence="9 10">
    <name type="scientific">Alcanivorax borkumensis (strain ATCC 700651 / DSM 11573 / NCIMB 13689 / SK2)</name>
    <dbReference type="NCBI Taxonomy" id="393595"/>
    <lineage>
        <taxon>Bacteria</taxon>
        <taxon>Pseudomonadati</taxon>
        <taxon>Pseudomonadota</taxon>
        <taxon>Gammaproteobacteria</taxon>
        <taxon>Oceanospirillales</taxon>
        <taxon>Alcanivoracaceae</taxon>
        <taxon>Alcanivorax</taxon>
    </lineage>
</organism>
<dbReference type="Proteomes" id="UP000008871">
    <property type="component" value="Chromosome"/>
</dbReference>
<proteinExistence type="inferred from homology"/>
<dbReference type="GO" id="GO:0016020">
    <property type="term" value="C:membrane"/>
    <property type="evidence" value="ECO:0007669"/>
    <property type="project" value="TreeGrafter"/>
</dbReference>
<feature type="domain" description="Translation initiation factor 3 C-terminal" evidence="7">
    <location>
        <begin position="95"/>
        <end position="179"/>
    </location>
</feature>
<dbReference type="OrthoDB" id="9806014at2"/>
<evidence type="ECO:0000256" key="6">
    <source>
        <dbReference type="SAM" id="MobiDB-lite"/>
    </source>
</evidence>
<comment type="subcellular location">
    <subcellularLocation>
        <location evidence="4">Cytoplasm</location>
    </subcellularLocation>
</comment>
<reference evidence="9 10" key="1">
    <citation type="journal article" date="2006" name="Nat. Biotechnol.">
        <title>Genome sequence of the ubiquitous hydrocarbon-degrading marine bacterium Alcanivorax borkumensis.</title>
        <authorList>
            <person name="Schneiker S."/>
            <person name="Martins dos Santos V.A.P."/>
            <person name="Bartels D."/>
            <person name="Bekel T."/>
            <person name="Brecht M."/>
            <person name="Buhrmester J."/>
            <person name="Chernikova T.N."/>
            <person name="Denaro R."/>
            <person name="Ferrer M."/>
            <person name="Gertler C."/>
            <person name="Goesmann A."/>
            <person name="Golyshina O.V."/>
            <person name="Kaminski F."/>
            <person name="Khachane A.N."/>
            <person name="Lang S."/>
            <person name="Linke B."/>
            <person name="McHardy A.C."/>
            <person name="Meyer F."/>
            <person name="Nechitaylo T."/>
            <person name="Puehler A."/>
            <person name="Regenhardt D."/>
            <person name="Rupp O."/>
            <person name="Sabirova J.S."/>
            <person name="Selbitschka W."/>
            <person name="Yakimov M.M."/>
            <person name="Timmis K.N."/>
            <person name="Vorhoelter F.-J."/>
            <person name="Weidner S."/>
            <person name="Kaiser O."/>
            <person name="Golyshin P.N."/>
        </authorList>
    </citation>
    <scope>NUCLEOTIDE SEQUENCE [LARGE SCALE GENOMIC DNA]</scope>
    <source>
        <strain evidence="10">ATCC 700651 / DSM 11573 / NCIMB 13689 / SK2</strain>
    </source>
</reference>